<dbReference type="PANTHER" id="PTHR35149:SF1">
    <property type="entry name" value="DUF5655 DOMAIN-CONTAINING PROTEIN"/>
    <property type="match status" value="1"/>
</dbReference>
<comment type="caution">
    <text evidence="2">The sequence shown here is derived from an EMBL/GenBank/DDBJ whole genome shotgun (WGS) entry which is preliminary data.</text>
</comment>
<accession>A0A9D1JNF7</accession>
<name>A0A9D1JNF7_9BACT</name>
<evidence type="ECO:0000313" key="3">
    <source>
        <dbReference type="Proteomes" id="UP000823928"/>
    </source>
</evidence>
<dbReference type="EMBL" id="DVIU01000151">
    <property type="protein sequence ID" value="HIS36484.1"/>
    <property type="molecule type" value="Genomic_DNA"/>
</dbReference>
<dbReference type="InterPro" id="IPR004919">
    <property type="entry name" value="GmrSD_N"/>
</dbReference>
<gene>
    <name evidence="2" type="ORF">IAC10_07625</name>
</gene>
<sequence>MDNNIVLETKLVADIKGAFYVPSYQRGYRWGEDEVNRLLDDVFQNGQKNYCLQPVVVRKKDDAFELVDGQQRLTTIYLVYKYMSDINPFFDPPAFNLIYETREQSAEFLANMDLSKQEDNIDFWFIANAYKTIKKWFEVDKQNRVIKIFDYFKNHVKIIWYEVGAGEDAISLFTRLNIGKIPLTSAELVKAMFLSRNNSENMDREKQEEISLQWDNIEKELHNDSMWYFLTNNIKNKYQTRIDLILDLISGKEESNKEKYYTFFKFDVKRKDKPLEEIWRKIQQTFLILKDWFENHELYHKIGYLIASGAKTLQQVFNESENKTKAEFNALLNGFIKKSIYISSNYSELSYEKPLDYRKISTLLLLFNVESVRQNGENSQWFPFDKFKYSKGSRVTWSLEHIHAQQSEGMRTQEVWKEWLERHIPSIEVVGQNQKELIAEMQAAVDKEKLERSEFDALQQKVIEILSVSGNTEYLHSIANLALLNTADNAALNNSTFDVKRNVIVDMDKRGQYIPFCTKMVFLEYYTPSEHNQLHFWGQADRIAYVNAINTVLADYLTEAINLEKEDAQ</sequence>
<protein>
    <submittedName>
        <fullName evidence="2">DUF262 domain-containing protein</fullName>
    </submittedName>
</protein>
<evidence type="ECO:0000259" key="1">
    <source>
        <dbReference type="Pfam" id="PF03235"/>
    </source>
</evidence>
<reference evidence="2" key="1">
    <citation type="submission" date="2020-10" db="EMBL/GenBank/DDBJ databases">
        <authorList>
            <person name="Gilroy R."/>
        </authorList>
    </citation>
    <scope>NUCLEOTIDE SEQUENCE</scope>
    <source>
        <strain evidence="2">6276</strain>
    </source>
</reference>
<dbReference type="PANTHER" id="PTHR35149">
    <property type="entry name" value="SLL5132 PROTEIN"/>
    <property type="match status" value="1"/>
</dbReference>
<organism evidence="2 3">
    <name type="scientific">Candidatus Scatousia excrementigallinarum</name>
    <dbReference type="NCBI Taxonomy" id="2840935"/>
    <lineage>
        <taxon>Bacteria</taxon>
        <taxon>Candidatus Scatousia</taxon>
    </lineage>
</organism>
<reference evidence="2" key="2">
    <citation type="journal article" date="2021" name="PeerJ">
        <title>Extensive microbial diversity within the chicken gut microbiome revealed by metagenomics and culture.</title>
        <authorList>
            <person name="Gilroy R."/>
            <person name="Ravi A."/>
            <person name="Getino M."/>
            <person name="Pursley I."/>
            <person name="Horton D.L."/>
            <person name="Alikhan N.F."/>
            <person name="Baker D."/>
            <person name="Gharbi K."/>
            <person name="Hall N."/>
            <person name="Watson M."/>
            <person name="Adriaenssens E.M."/>
            <person name="Foster-Nyarko E."/>
            <person name="Jarju S."/>
            <person name="Secka A."/>
            <person name="Antonio M."/>
            <person name="Oren A."/>
            <person name="Chaudhuri R.R."/>
            <person name="La Ragione R."/>
            <person name="Hildebrand F."/>
            <person name="Pallen M.J."/>
        </authorList>
    </citation>
    <scope>NUCLEOTIDE SEQUENCE</scope>
    <source>
        <strain evidence="2">6276</strain>
    </source>
</reference>
<evidence type="ECO:0000313" key="2">
    <source>
        <dbReference type="EMBL" id="HIS36484.1"/>
    </source>
</evidence>
<feature type="domain" description="GmrSD restriction endonucleases N-terminal" evidence="1">
    <location>
        <begin position="11"/>
        <end position="193"/>
    </location>
</feature>
<dbReference type="Pfam" id="PF03235">
    <property type="entry name" value="GmrSD_N"/>
    <property type="match status" value="1"/>
</dbReference>
<proteinExistence type="predicted"/>
<dbReference type="SUPFAM" id="SSF110849">
    <property type="entry name" value="ParB/Sulfiredoxin"/>
    <property type="match status" value="1"/>
</dbReference>
<dbReference type="Proteomes" id="UP000823928">
    <property type="component" value="Unassembled WGS sequence"/>
</dbReference>
<dbReference type="AlphaFoldDB" id="A0A9D1JNF7"/>
<dbReference type="CDD" id="cd16387">
    <property type="entry name" value="ParB_N_Srx"/>
    <property type="match status" value="1"/>
</dbReference>
<dbReference type="InterPro" id="IPR036086">
    <property type="entry name" value="ParB/Sulfiredoxin_sf"/>
</dbReference>